<protein>
    <submittedName>
        <fullName evidence="4 5">Integrase</fullName>
    </submittedName>
</protein>
<dbReference type="InterPro" id="IPR002104">
    <property type="entry name" value="Integrase_catalytic"/>
</dbReference>
<dbReference type="Gene3D" id="1.10.443.10">
    <property type="entry name" value="Intergrase catalytic core"/>
    <property type="match status" value="1"/>
</dbReference>
<keyword evidence="4" id="KW-0614">Plasmid</keyword>
<dbReference type="KEGG" id="reh:PHG048"/>
<dbReference type="GO" id="GO:0006310">
    <property type="term" value="P:DNA recombination"/>
    <property type="evidence" value="ECO:0007669"/>
    <property type="project" value="UniProtKB-KW"/>
</dbReference>
<geneLocation type="plasmid" evidence="5">
    <name>pHG1</name>
</geneLocation>
<evidence type="ECO:0000259" key="3">
    <source>
        <dbReference type="PROSITE" id="PS51898"/>
    </source>
</evidence>
<dbReference type="Proteomes" id="UP000296079">
    <property type="component" value="Plasmid pHG1"/>
</dbReference>
<evidence type="ECO:0000256" key="1">
    <source>
        <dbReference type="ARBA" id="ARBA00022908"/>
    </source>
</evidence>
<dbReference type="EMBL" id="CP039289">
    <property type="protein sequence ID" value="QCC05324.1"/>
    <property type="molecule type" value="Genomic_DNA"/>
</dbReference>
<dbReference type="RefSeq" id="WP_011153970.1">
    <property type="nucleotide sequence ID" value="NC_005241.1"/>
</dbReference>
<dbReference type="InterPro" id="IPR013762">
    <property type="entry name" value="Integrase-like_cat_sf"/>
</dbReference>
<evidence type="ECO:0000313" key="4">
    <source>
        <dbReference type="EMBL" id="AAP85801.1"/>
    </source>
</evidence>
<dbReference type="GO" id="GO:0003677">
    <property type="term" value="F:DNA binding"/>
    <property type="evidence" value="ECO:0007669"/>
    <property type="project" value="InterPro"/>
</dbReference>
<keyword evidence="1" id="KW-0229">DNA integration</keyword>
<gene>
    <name evidence="4" type="ordered locus">PHG048</name>
    <name evidence="5" type="ORF">E6A55_32420</name>
</gene>
<dbReference type="CDD" id="cd01188">
    <property type="entry name" value="INT_RitA_C_like"/>
    <property type="match status" value="1"/>
</dbReference>
<keyword evidence="2" id="KW-0233">DNA recombination</keyword>
<evidence type="ECO:0000313" key="5">
    <source>
        <dbReference type="EMBL" id="QCC05324.1"/>
    </source>
</evidence>
<dbReference type="SUPFAM" id="SSF56349">
    <property type="entry name" value="DNA breaking-rejoining enzymes"/>
    <property type="match status" value="1"/>
</dbReference>
<dbReference type="PROSITE" id="PS51898">
    <property type="entry name" value="TYR_RECOMBINASE"/>
    <property type="match status" value="1"/>
</dbReference>
<proteinExistence type="predicted"/>
<dbReference type="PANTHER" id="PTHR30349">
    <property type="entry name" value="PHAGE INTEGRASE-RELATED"/>
    <property type="match status" value="1"/>
</dbReference>
<dbReference type="GO" id="GO:0015074">
    <property type="term" value="P:DNA integration"/>
    <property type="evidence" value="ECO:0007669"/>
    <property type="project" value="UniProtKB-KW"/>
</dbReference>
<evidence type="ECO:0000313" key="7">
    <source>
        <dbReference type="Proteomes" id="UP000296079"/>
    </source>
</evidence>
<dbReference type="Proteomes" id="UP000008210">
    <property type="component" value="Plasmid megaplasmid pHG1"/>
</dbReference>
<organism evidence="4 6">
    <name type="scientific">Cupriavidus necator (strain ATCC 17699 / DSM 428 / KCTC 22496 / NCIMB 10442 / H16 / Stanier 337)</name>
    <name type="common">Ralstonia eutropha</name>
    <dbReference type="NCBI Taxonomy" id="381666"/>
    <lineage>
        <taxon>Bacteria</taxon>
        <taxon>Pseudomonadati</taxon>
        <taxon>Pseudomonadota</taxon>
        <taxon>Betaproteobacteria</taxon>
        <taxon>Burkholderiales</taxon>
        <taxon>Burkholderiaceae</taxon>
        <taxon>Cupriavidus</taxon>
    </lineage>
</organism>
<dbReference type="InterPro" id="IPR011010">
    <property type="entry name" value="DNA_brk_join_enz"/>
</dbReference>
<name>Q7WXS0_CUPNH</name>
<dbReference type="InterPro" id="IPR050090">
    <property type="entry name" value="Tyrosine_recombinase_XerCD"/>
</dbReference>
<accession>Q7WXS0</accession>
<dbReference type="Pfam" id="PF00589">
    <property type="entry name" value="Phage_integrase"/>
    <property type="match status" value="1"/>
</dbReference>
<dbReference type="HOGENOM" id="CLU_027562_23_3_4"/>
<evidence type="ECO:0000313" key="6">
    <source>
        <dbReference type="Proteomes" id="UP000008210"/>
    </source>
</evidence>
<feature type="domain" description="Tyr recombinase" evidence="3">
    <location>
        <begin position="223"/>
        <end position="407"/>
    </location>
</feature>
<keyword evidence="6" id="KW-1185">Reference proteome</keyword>
<dbReference type="eggNOG" id="COG4974">
    <property type="taxonomic scope" value="Bacteria"/>
</dbReference>
<dbReference type="PANTHER" id="PTHR30349:SF90">
    <property type="entry name" value="TYROSINE RECOMBINASE XERD"/>
    <property type="match status" value="1"/>
</dbReference>
<sequence length="415" mass="45870">MLSQYFKSPSHVQLLLSRPGGPLLEGFSQYLEQLGYAKSSICTRIAAASHFLCWANREGIPLPSFNELTLERFAEHLSRCQCQGFGHQRRIVSLRGARMFLTYQGGISTRAIGFTALAADLESVQFFAFCQWMRQQRGTSDATLYNHGIALRDLFRRGDDLGKLNAMDLRQFILEQSMKKGWAAAKHCTTALRMLVRFLIAEGKCAAGLEAAIPVLAHWSLSTLPRYLQLDEVERVIASCDTASPVGQRDRAILLLLARLGLRAGDIWHLRIGDIDWKDASISVSGKNGRQTLLPLTQEVGQAIVDYLRQGRPRTDTDTVFVRACAPFQAFANHAAISIIVKKAMRRAGVVCSSRGAAHVLRHSVATSMLGQGASLQDIAAVLRHQSVATTQIYAKVDIAALRQIAQPWPEELPC</sequence>
<evidence type="ECO:0000256" key="2">
    <source>
        <dbReference type="ARBA" id="ARBA00023172"/>
    </source>
</evidence>
<reference evidence="4 6" key="1">
    <citation type="journal article" date="2003" name="J. Mol. Biol.">
        <title>Complete nucleotide sequence of pHG1: a Ralstonia eutropha H16 megaplasmid encoding key enzymes of H(2)-based lithoautotrophy and anaerobiosis.</title>
        <authorList>
            <person name="Schwartz E."/>
            <person name="Henne A."/>
            <person name="Cramm R."/>
            <person name="Eitinger T."/>
            <person name="Friedrich B."/>
            <person name="Gottschalk G."/>
        </authorList>
    </citation>
    <scope>NUCLEOTIDE SEQUENCE [LARGE SCALE GENOMIC DNA]</scope>
    <source>
        <strain evidence="6">ATCC 17699 / DSM 428 / KCTC 22496 / NCIMB 10442 / H16 / Stanier 337</strain>
        <strain evidence="4">H16</strain>
        <plasmid evidence="4 6">megaplasmid pHG1</plasmid>
    </source>
</reference>
<dbReference type="OrthoDB" id="8912821at2"/>
<reference evidence="5 7" key="2">
    <citation type="submission" date="2019-04" db="EMBL/GenBank/DDBJ databases">
        <title>Long-read de novo sequencing of Cupriavidus necator H16.</title>
        <authorList>
            <person name="Little G.T."/>
            <person name="Ehsaan M."/>
            <person name="Arenas-Lopez C."/>
            <person name="Jawed K."/>
            <person name="Winzer K."/>
            <person name="Kovacs K."/>
            <person name="Malys N."/>
            <person name="Minton N.P."/>
        </authorList>
    </citation>
    <scope>NUCLEOTIDE SEQUENCE [LARGE SCALE GENOMIC DNA]</scope>
    <source>
        <strain evidence="5 7">H16</strain>
        <plasmid evidence="7">phg1</plasmid>
        <plasmid evidence="5">pHG1</plasmid>
    </source>
</reference>
<geneLocation type="plasmid" evidence="7">
    <name>phg1</name>
</geneLocation>
<geneLocation type="plasmid" evidence="4 6">
    <name>megaplasmid pHG1</name>
</geneLocation>
<dbReference type="AlphaFoldDB" id="Q7WXS0"/>
<dbReference type="EMBL" id="AY305378">
    <property type="protein sequence ID" value="AAP85801.1"/>
    <property type="molecule type" value="Genomic_DNA"/>
</dbReference>